<keyword evidence="5" id="KW-1185">Reference proteome</keyword>
<dbReference type="RefSeq" id="XP_033592023.1">
    <property type="nucleotide sequence ID" value="XM_033730785.1"/>
</dbReference>
<evidence type="ECO:0000259" key="3">
    <source>
        <dbReference type="Pfam" id="PF00656"/>
    </source>
</evidence>
<evidence type="ECO:0000313" key="4">
    <source>
        <dbReference type="EMBL" id="KAF2485454.1"/>
    </source>
</evidence>
<dbReference type="Pfam" id="PF00656">
    <property type="entry name" value="Peptidase_C14"/>
    <property type="match status" value="1"/>
</dbReference>
<evidence type="ECO:0000313" key="5">
    <source>
        <dbReference type="Proteomes" id="UP000799767"/>
    </source>
</evidence>
<dbReference type="EMBL" id="MU001633">
    <property type="protein sequence ID" value="KAF2485454.1"/>
    <property type="molecule type" value="Genomic_DNA"/>
</dbReference>
<dbReference type="PANTHER" id="PTHR48104">
    <property type="entry name" value="METACASPASE-4"/>
    <property type="match status" value="1"/>
</dbReference>
<dbReference type="GO" id="GO:0004197">
    <property type="term" value="F:cysteine-type endopeptidase activity"/>
    <property type="evidence" value="ECO:0007669"/>
    <property type="project" value="InterPro"/>
</dbReference>
<feature type="domain" description="Peptidase C14 caspase" evidence="3">
    <location>
        <begin position="26"/>
        <end position="326"/>
    </location>
</feature>
<feature type="compositionally biased region" description="Acidic residues" evidence="2">
    <location>
        <begin position="1"/>
        <end position="11"/>
    </location>
</feature>
<dbReference type="PANTHER" id="PTHR48104:SF30">
    <property type="entry name" value="METACASPASE-1"/>
    <property type="match status" value="1"/>
</dbReference>
<proteinExistence type="inferred from homology"/>
<dbReference type="Proteomes" id="UP000799767">
    <property type="component" value="Unassembled WGS sequence"/>
</dbReference>
<dbReference type="OrthoDB" id="3223806at2759"/>
<organism evidence="4 5">
    <name type="scientific">Neohortaea acidophila</name>
    <dbReference type="NCBI Taxonomy" id="245834"/>
    <lineage>
        <taxon>Eukaryota</taxon>
        <taxon>Fungi</taxon>
        <taxon>Dikarya</taxon>
        <taxon>Ascomycota</taxon>
        <taxon>Pezizomycotina</taxon>
        <taxon>Dothideomycetes</taxon>
        <taxon>Dothideomycetidae</taxon>
        <taxon>Mycosphaerellales</taxon>
        <taxon>Teratosphaeriaceae</taxon>
        <taxon>Neohortaea</taxon>
    </lineage>
</organism>
<dbReference type="GeneID" id="54471787"/>
<gene>
    <name evidence="4" type="ORF">BDY17DRAFT_247044</name>
</gene>
<dbReference type="AlphaFoldDB" id="A0A6A6Q0D0"/>
<evidence type="ECO:0000256" key="1">
    <source>
        <dbReference type="ARBA" id="ARBA00009005"/>
    </source>
</evidence>
<feature type="region of interest" description="Disordered" evidence="2">
    <location>
        <begin position="1"/>
        <end position="22"/>
    </location>
</feature>
<dbReference type="Gene3D" id="3.40.50.12660">
    <property type="match status" value="2"/>
</dbReference>
<reference evidence="4" key="1">
    <citation type="journal article" date="2020" name="Stud. Mycol.">
        <title>101 Dothideomycetes genomes: a test case for predicting lifestyles and emergence of pathogens.</title>
        <authorList>
            <person name="Haridas S."/>
            <person name="Albert R."/>
            <person name="Binder M."/>
            <person name="Bloem J."/>
            <person name="Labutti K."/>
            <person name="Salamov A."/>
            <person name="Andreopoulos B."/>
            <person name="Baker S."/>
            <person name="Barry K."/>
            <person name="Bills G."/>
            <person name="Bluhm B."/>
            <person name="Cannon C."/>
            <person name="Castanera R."/>
            <person name="Culley D."/>
            <person name="Daum C."/>
            <person name="Ezra D."/>
            <person name="Gonzalez J."/>
            <person name="Henrissat B."/>
            <person name="Kuo A."/>
            <person name="Liang C."/>
            <person name="Lipzen A."/>
            <person name="Lutzoni F."/>
            <person name="Magnuson J."/>
            <person name="Mondo S."/>
            <person name="Nolan M."/>
            <person name="Ohm R."/>
            <person name="Pangilinan J."/>
            <person name="Park H.-J."/>
            <person name="Ramirez L."/>
            <person name="Alfaro M."/>
            <person name="Sun H."/>
            <person name="Tritt A."/>
            <person name="Yoshinaga Y."/>
            <person name="Zwiers L.-H."/>
            <person name="Turgeon B."/>
            <person name="Goodwin S."/>
            <person name="Spatafora J."/>
            <person name="Crous P."/>
            <person name="Grigoriev I."/>
        </authorList>
    </citation>
    <scope>NUCLEOTIDE SEQUENCE</scope>
    <source>
        <strain evidence="4">CBS 113389</strain>
    </source>
</reference>
<protein>
    <submittedName>
        <fullName evidence="4">Putative metacaspase</fullName>
    </submittedName>
</protein>
<comment type="similarity">
    <text evidence="1">Belongs to the peptidase C14B family.</text>
</comment>
<sequence length="338" mass="37566">MYRDDQDDGDRDDAGYGGDAVPRGSRKKSLLIGINYVGSNHALEGCQQDVANVRHFLDTQGYSRDSRSQVVMRDDQQTDPNGPFWPTGRNMLAAMEWLVSEPGTTNFLHYSGHGGQVPDTDGARSSGFDDTIVPYDFEDNGQIPSGVLHRILVKKLPPRSTLFLIFDCCHSGSAVELPYIYRSDEDGNVNMIDNVREGMRLLGAANHLIQGGFTFDKIGEARQLMGGASSFFKGLTHKEDEQGLGRQDFADEYEHEENKNVYMFSGCRDDQTSADATIGGSHVGAMSYAFLETMQRHGPDQTYVQVLQNTRQVLKGQYTQVPQLSVQHSMDLNTLIHI</sequence>
<dbReference type="GO" id="GO:0006508">
    <property type="term" value="P:proteolysis"/>
    <property type="evidence" value="ECO:0007669"/>
    <property type="project" value="InterPro"/>
</dbReference>
<dbReference type="InterPro" id="IPR050452">
    <property type="entry name" value="Metacaspase"/>
</dbReference>
<evidence type="ECO:0000256" key="2">
    <source>
        <dbReference type="SAM" id="MobiDB-lite"/>
    </source>
</evidence>
<name>A0A6A6Q0D0_9PEZI</name>
<accession>A0A6A6Q0D0</accession>
<dbReference type="InterPro" id="IPR011600">
    <property type="entry name" value="Pept_C14_caspase"/>
</dbReference>
<dbReference type="GO" id="GO:0005737">
    <property type="term" value="C:cytoplasm"/>
    <property type="evidence" value="ECO:0007669"/>
    <property type="project" value="TreeGrafter"/>
</dbReference>